<dbReference type="GO" id="GO:0016773">
    <property type="term" value="F:phosphotransferase activity, alcohol group as acceptor"/>
    <property type="evidence" value="ECO:0007669"/>
    <property type="project" value="InterPro"/>
</dbReference>
<sequence length="123" mass="13098">MRVLGLLSGTSHDGIDVTVVDFDETDGALRGTVLLEDSIPYAPALRARLVAALPPAPTTLAEVCELDTLIGQAFAEVAATARPRPSGEWTRSAPRQTVYHWVDAGHALGTLQIGQPAWIAERV</sequence>
<proteinExistence type="predicted"/>
<dbReference type="RefSeq" id="WP_211349993.1">
    <property type="nucleotide sequence ID" value="NZ_VFOX01000002.1"/>
</dbReference>
<keyword evidence="2" id="KW-1185">Reference proteome</keyword>
<dbReference type="Gene3D" id="3.30.420.40">
    <property type="match status" value="1"/>
</dbReference>
<gene>
    <name evidence="1" type="ORF">FB560_2939</name>
</gene>
<name>A0A543B9F1_9MICO</name>
<dbReference type="AlphaFoldDB" id="A0A543B9F1"/>
<organism evidence="1 2">
    <name type="scientific">Microbacterium saperdae</name>
    <dbReference type="NCBI Taxonomy" id="69368"/>
    <lineage>
        <taxon>Bacteria</taxon>
        <taxon>Bacillati</taxon>
        <taxon>Actinomycetota</taxon>
        <taxon>Actinomycetes</taxon>
        <taxon>Micrococcales</taxon>
        <taxon>Microbacteriaceae</taxon>
        <taxon>Microbacterium</taxon>
    </lineage>
</organism>
<protein>
    <submittedName>
        <fullName evidence="1">Uncharacterized protein UPF0075</fullName>
    </submittedName>
</protein>
<comment type="caution">
    <text evidence="1">The sequence shown here is derived from an EMBL/GenBank/DDBJ whole genome shotgun (WGS) entry which is preliminary data.</text>
</comment>
<dbReference type="GO" id="GO:0005524">
    <property type="term" value="F:ATP binding"/>
    <property type="evidence" value="ECO:0007669"/>
    <property type="project" value="InterPro"/>
</dbReference>
<feature type="non-terminal residue" evidence="1">
    <location>
        <position position="123"/>
    </location>
</feature>
<accession>A0A543B9F1</accession>
<dbReference type="InterPro" id="IPR005338">
    <property type="entry name" value="Anhydro_N_Ac-Mur_kinase"/>
</dbReference>
<dbReference type="GO" id="GO:0006040">
    <property type="term" value="P:amino sugar metabolic process"/>
    <property type="evidence" value="ECO:0007669"/>
    <property type="project" value="InterPro"/>
</dbReference>
<dbReference type="PANTHER" id="PTHR30605">
    <property type="entry name" value="ANHYDRO-N-ACETYLMURAMIC ACID KINASE"/>
    <property type="match status" value="1"/>
</dbReference>
<dbReference type="Proteomes" id="UP000317209">
    <property type="component" value="Unassembled WGS sequence"/>
</dbReference>
<dbReference type="GO" id="GO:0009254">
    <property type="term" value="P:peptidoglycan turnover"/>
    <property type="evidence" value="ECO:0007669"/>
    <property type="project" value="InterPro"/>
</dbReference>
<dbReference type="PANTHER" id="PTHR30605:SF0">
    <property type="entry name" value="ANHYDRO-N-ACETYLMURAMIC ACID KINASE"/>
    <property type="match status" value="1"/>
</dbReference>
<dbReference type="Pfam" id="PF03702">
    <property type="entry name" value="AnmK"/>
    <property type="match status" value="1"/>
</dbReference>
<reference evidence="1 2" key="1">
    <citation type="submission" date="2019-06" db="EMBL/GenBank/DDBJ databases">
        <title>Sequencing the genomes of 1000 actinobacteria strains.</title>
        <authorList>
            <person name="Klenk H.-P."/>
        </authorList>
    </citation>
    <scope>NUCLEOTIDE SEQUENCE [LARGE SCALE GENOMIC DNA]</scope>
    <source>
        <strain evidence="1 2">DSM 20169</strain>
    </source>
</reference>
<dbReference type="EMBL" id="VFOX01000002">
    <property type="protein sequence ID" value="TQL81467.1"/>
    <property type="molecule type" value="Genomic_DNA"/>
</dbReference>
<evidence type="ECO:0000313" key="2">
    <source>
        <dbReference type="Proteomes" id="UP000317209"/>
    </source>
</evidence>
<evidence type="ECO:0000313" key="1">
    <source>
        <dbReference type="EMBL" id="TQL81467.1"/>
    </source>
</evidence>